<evidence type="ECO:0000313" key="6">
    <source>
        <dbReference type="EMBL" id="CAB4810358.1"/>
    </source>
</evidence>
<dbReference type="EMBL" id="CAFBIX010000017">
    <property type="protein sequence ID" value="CAB4847467.1"/>
    <property type="molecule type" value="Genomic_DNA"/>
</dbReference>
<evidence type="ECO:0000313" key="5">
    <source>
        <dbReference type="EMBL" id="CAB4738928.1"/>
    </source>
</evidence>
<feature type="transmembrane region" description="Helical" evidence="1">
    <location>
        <begin position="72"/>
        <end position="89"/>
    </location>
</feature>
<sequence>MDIVYTLLVVLHVVGIVAIAFGFFKELANKTFGVNVAMLHGASTQLLTGVLMVGLRESGVVADDEALDMSKIALKLVIALAVIAAYSIGKRKSEPKLYWGLVGALTLTNIVIAVAL</sequence>
<protein>
    <submittedName>
        <fullName evidence="7">Unannotated protein</fullName>
    </submittedName>
</protein>
<feature type="transmembrane region" description="Helical" evidence="1">
    <location>
        <begin position="6"/>
        <end position="24"/>
    </location>
</feature>
<dbReference type="EMBL" id="CAESAI010000024">
    <property type="protein sequence ID" value="CAB4341078.1"/>
    <property type="molecule type" value="Genomic_DNA"/>
</dbReference>
<evidence type="ECO:0000313" key="4">
    <source>
        <dbReference type="EMBL" id="CAB4705514.1"/>
    </source>
</evidence>
<dbReference type="EMBL" id="CAFAAO010000018">
    <property type="protein sequence ID" value="CAB4810358.1"/>
    <property type="molecule type" value="Genomic_DNA"/>
</dbReference>
<evidence type="ECO:0000313" key="7">
    <source>
        <dbReference type="EMBL" id="CAB4847467.1"/>
    </source>
</evidence>
<feature type="transmembrane region" description="Helical" evidence="1">
    <location>
        <begin position="96"/>
        <end position="115"/>
    </location>
</feature>
<name>A0A6J7BP23_9ZZZZ</name>
<accession>A0A6J7BP23</accession>
<evidence type="ECO:0000256" key="1">
    <source>
        <dbReference type="SAM" id="Phobius"/>
    </source>
</evidence>
<reference evidence="7" key="1">
    <citation type="submission" date="2020-05" db="EMBL/GenBank/DDBJ databases">
        <authorList>
            <person name="Chiriac C."/>
            <person name="Salcher M."/>
            <person name="Ghai R."/>
            <person name="Kavagutti S V."/>
        </authorList>
    </citation>
    <scope>NUCLEOTIDE SEQUENCE</scope>
</reference>
<keyword evidence="1" id="KW-0812">Transmembrane</keyword>
<evidence type="ECO:0000313" key="2">
    <source>
        <dbReference type="EMBL" id="CAB4330679.1"/>
    </source>
</evidence>
<dbReference type="AlphaFoldDB" id="A0A6J7BP23"/>
<dbReference type="EMBL" id="CAESAD010000001">
    <property type="protein sequence ID" value="CAB4330679.1"/>
    <property type="molecule type" value="Genomic_DNA"/>
</dbReference>
<keyword evidence="1" id="KW-0472">Membrane</keyword>
<dbReference type="EMBL" id="CAEZZD010000002">
    <property type="protein sequence ID" value="CAB4738928.1"/>
    <property type="molecule type" value="Genomic_DNA"/>
</dbReference>
<dbReference type="EMBL" id="CAEZYC010000022">
    <property type="protein sequence ID" value="CAB4705514.1"/>
    <property type="molecule type" value="Genomic_DNA"/>
</dbReference>
<evidence type="ECO:0000313" key="8">
    <source>
        <dbReference type="EMBL" id="CAB5027696.1"/>
    </source>
</evidence>
<dbReference type="EMBL" id="CAFBPK010000028">
    <property type="protein sequence ID" value="CAB5027696.1"/>
    <property type="molecule type" value="Genomic_DNA"/>
</dbReference>
<evidence type="ECO:0000313" key="3">
    <source>
        <dbReference type="EMBL" id="CAB4341078.1"/>
    </source>
</evidence>
<gene>
    <name evidence="4" type="ORF">UFOPK2648_00561</name>
    <name evidence="5" type="ORF">UFOPK2824_00022</name>
    <name evidence="6" type="ORF">UFOPK3037_01252</name>
    <name evidence="7" type="ORF">UFOPK3278_00588</name>
    <name evidence="3" type="ORF">UFOPK3406_01001</name>
    <name evidence="2" type="ORF">UFOPK3925_00146</name>
    <name evidence="8" type="ORF">UFOPK4097_01359</name>
</gene>
<keyword evidence="1" id="KW-1133">Transmembrane helix</keyword>
<proteinExistence type="predicted"/>
<organism evidence="7">
    <name type="scientific">freshwater metagenome</name>
    <dbReference type="NCBI Taxonomy" id="449393"/>
    <lineage>
        <taxon>unclassified sequences</taxon>
        <taxon>metagenomes</taxon>
        <taxon>ecological metagenomes</taxon>
    </lineage>
</organism>